<evidence type="ECO:0008006" key="10">
    <source>
        <dbReference type="Google" id="ProtNLM"/>
    </source>
</evidence>
<comment type="caution">
    <text evidence="8">The sequence shown here is derived from an EMBL/GenBank/DDBJ whole genome shotgun (WGS) entry which is preliminary data.</text>
</comment>
<sequence>MNTICAACKQDITTNRSISCTQCKANYHQICVNATIHDSSKQNANWLCPSCRSNTPRADNNNTPVRSFAANVEFDVLHVNTQTRANKRVASSPPSQDDLDSAVSLSELVTEIPLMRSDMAEVKSTLEKLFDGLDKYNARLDNFEERIASLELNSTQVAAMNDTICSLKDQLNQQTQSAMRNEIEIIGVGEIPNENLHHIAMVTATKVGVKLALDDIDWVARAGLKKSPASNSNSDSNFSRPIIVKLLRRSKRDELLKAFKSRRNLSSQDIEIQGPVRKIYVNEHLTKENRILFREARTRAKNAGFKFCWTSRGQILVRQAEGKTAIQIKNCRDLDNFFGTTPTTLQPFPIVSN</sequence>
<dbReference type="CDD" id="cd15489">
    <property type="entry name" value="PHD_SF"/>
    <property type="match status" value="1"/>
</dbReference>
<reference evidence="8" key="1">
    <citation type="submission" date="2023-03" db="EMBL/GenBank/DDBJ databases">
        <title>Chromosome-level genomes of two armyworms, Mythimna separata and Mythimna loreyi, provide insights into the biosynthesis and reception of sex pheromones.</title>
        <authorList>
            <person name="Zhao H."/>
        </authorList>
    </citation>
    <scope>NUCLEOTIDE SEQUENCE</scope>
    <source>
        <strain evidence="8">BeijingLab</strain>
        <tissue evidence="8">Pupa</tissue>
    </source>
</reference>
<evidence type="ECO:0000259" key="6">
    <source>
        <dbReference type="PROSITE" id="PS50016"/>
    </source>
</evidence>
<feature type="domain" description="PHD-type" evidence="6">
    <location>
        <begin position="2"/>
        <end position="54"/>
    </location>
</feature>
<dbReference type="InterPro" id="IPR001841">
    <property type="entry name" value="Znf_RING"/>
</dbReference>
<dbReference type="PROSITE" id="PS01359">
    <property type="entry name" value="ZF_PHD_1"/>
    <property type="match status" value="1"/>
</dbReference>
<evidence type="ECO:0000313" key="8">
    <source>
        <dbReference type="EMBL" id="KAJ8730075.1"/>
    </source>
</evidence>
<dbReference type="PROSITE" id="PS50016">
    <property type="entry name" value="ZF_PHD_2"/>
    <property type="match status" value="1"/>
</dbReference>
<dbReference type="Proteomes" id="UP001231518">
    <property type="component" value="Chromosome 9"/>
</dbReference>
<dbReference type="InterPro" id="IPR019786">
    <property type="entry name" value="Zinc_finger_PHD-type_CS"/>
</dbReference>
<dbReference type="AlphaFoldDB" id="A0AAD7YW17"/>
<evidence type="ECO:0000313" key="9">
    <source>
        <dbReference type="Proteomes" id="UP001231518"/>
    </source>
</evidence>
<feature type="coiled-coil region" evidence="5">
    <location>
        <begin position="126"/>
        <end position="153"/>
    </location>
</feature>
<evidence type="ECO:0000256" key="3">
    <source>
        <dbReference type="ARBA" id="ARBA00022833"/>
    </source>
</evidence>
<dbReference type="EMBL" id="JARGEI010000006">
    <property type="protein sequence ID" value="KAJ8730075.1"/>
    <property type="molecule type" value="Genomic_DNA"/>
</dbReference>
<name>A0AAD7YW17_MYTSE</name>
<keyword evidence="2 4" id="KW-0863">Zinc-finger</keyword>
<keyword evidence="3" id="KW-0862">Zinc</keyword>
<keyword evidence="5" id="KW-0175">Coiled coil</keyword>
<keyword evidence="1" id="KW-0479">Metal-binding</keyword>
<dbReference type="SUPFAM" id="SSF57903">
    <property type="entry name" value="FYVE/PHD zinc finger"/>
    <property type="match status" value="1"/>
</dbReference>
<dbReference type="Gene3D" id="3.30.40.10">
    <property type="entry name" value="Zinc/RING finger domain, C3HC4 (zinc finger)"/>
    <property type="match status" value="1"/>
</dbReference>
<keyword evidence="9" id="KW-1185">Reference proteome</keyword>
<feature type="domain" description="RING-type" evidence="7">
    <location>
        <begin position="5"/>
        <end position="52"/>
    </location>
</feature>
<dbReference type="InterPro" id="IPR019787">
    <property type="entry name" value="Znf_PHD-finger"/>
</dbReference>
<evidence type="ECO:0000256" key="5">
    <source>
        <dbReference type="SAM" id="Coils"/>
    </source>
</evidence>
<evidence type="ECO:0000256" key="4">
    <source>
        <dbReference type="PROSITE-ProRule" id="PRU00175"/>
    </source>
</evidence>
<organism evidence="8 9">
    <name type="scientific">Mythimna separata</name>
    <name type="common">Oriental armyworm</name>
    <name type="synonym">Pseudaletia separata</name>
    <dbReference type="NCBI Taxonomy" id="271217"/>
    <lineage>
        <taxon>Eukaryota</taxon>
        <taxon>Metazoa</taxon>
        <taxon>Ecdysozoa</taxon>
        <taxon>Arthropoda</taxon>
        <taxon>Hexapoda</taxon>
        <taxon>Insecta</taxon>
        <taxon>Pterygota</taxon>
        <taxon>Neoptera</taxon>
        <taxon>Endopterygota</taxon>
        <taxon>Lepidoptera</taxon>
        <taxon>Glossata</taxon>
        <taxon>Ditrysia</taxon>
        <taxon>Noctuoidea</taxon>
        <taxon>Noctuidae</taxon>
        <taxon>Noctuinae</taxon>
        <taxon>Hadenini</taxon>
        <taxon>Mythimna</taxon>
    </lineage>
</organism>
<evidence type="ECO:0000259" key="7">
    <source>
        <dbReference type="PROSITE" id="PS50089"/>
    </source>
</evidence>
<accession>A0AAD7YW17</accession>
<proteinExistence type="predicted"/>
<dbReference type="SMART" id="SM00249">
    <property type="entry name" value="PHD"/>
    <property type="match status" value="1"/>
</dbReference>
<dbReference type="InterPro" id="IPR057251">
    <property type="entry name" value="FP_C"/>
</dbReference>
<dbReference type="InterPro" id="IPR001965">
    <property type="entry name" value="Znf_PHD"/>
</dbReference>
<dbReference type="Pfam" id="PF00628">
    <property type="entry name" value="PHD"/>
    <property type="match status" value="1"/>
</dbReference>
<dbReference type="PROSITE" id="PS50089">
    <property type="entry name" value="ZF_RING_2"/>
    <property type="match status" value="1"/>
</dbReference>
<dbReference type="Pfam" id="PF25298">
    <property type="entry name" value="Baculo_FP_2nd"/>
    <property type="match status" value="1"/>
</dbReference>
<protein>
    <recommendedName>
        <fullName evidence="10">PHD-type domain-containing protein</fullName>
    </recommendedName>
</protein>
<evidence type="ECO:0000256" key="2">
    <source>
        <dbReference type="ARBA" id="ARBA00022771"/>
    </source>
</evidence>
<gene>
    <name evidence="8" type="ORF">PYW07_017113</name>
</gene>
<dbReference type="InterPro" id="IPR013083">
    <property type="entry name" value="Znf_RING/FYVE/PHD"/>
</dbReference>
<evidence type="ECO:0000256" key="1">
    <source>
        <dbReference type="ARBA" id="ARBA00022723"/>
    </source>
</evidence>
<dbReference type="InterPro" id="IPR011011">
    <property type="entry name" value="Znf_FYVE_PHD"/>
</dbReference>
<dbReference type="GO" id="GO:0008270">
    <property type="term" value="F:zinc ion binding"/>
    <property type="evidence" value="ECO:0007669"/>
    <property type="project" value="UniProtKB-KW"/>
</dbReference>